<gene>
    <name evidence="10" type="ORF">EV142_102406</name>
</gene>
<evidence type="ECO:0000256" key="1">
    <source>
        <dbReference type="ARBA" id="ARBA00022553"/>
    </source>
</evidence>
<dbReference type="SMART" id="SM00448">
    <property type="entry name" value="REC"/>
    <property type="match status" value="1"/>
</dbReference>
<feature type="DNA-binding region" description="OmpR/PhoB-type" evidence="7">
    <location>
        <begin position="144"/>
        <end position="242"/>
    </location>
</feature>
<dbReference type="CDD" id="cd19935">
    <property type="entry name" value="REC_OmpR_CusR-like"/>
    <property type="match status" value="1"/>
</dbReference>
<dbReference type="InterPro" id="IPR001789">
    <property type="entry name" value="Sig_transdc_resp-reg_receiver"/>
</dbReference>
<dbReference type="SUPFAM" id="SSF52172">
    <property type="entry name" value="CheY-like"/>
    <property type="match status" value="1"/>
</dbReference>
<sequence length="242" mass="27403">MICILNSILIFVVYTYIHMKLLIVEDEPNLLSILRKGFAENNNEVSVALDGRTALEMIHNYTFDVVILDVMLPDINGIEICRRLRAGKNFVPVLLLTALGTSENIVTGLNAGADDYLVKPFKFGELDARVNALNRRANQDTEKIDTIVISDLEINGRAKTVKRDGEPIVLTAKEFKLLYYLAKNSGRIVSRDQILDNVWDINFDMNTNVVDVYINYLRKKIDKPFATKLIHTMKGLGYVIQP</sequence>
<evidence type="ECO:0000256" key="3">
    <source>
        <dbReference type="ARBA" id="ARBA00023015"/>
    </source>
</evidence>
<proteinExistence type="predicted"/>
<keyword evidence="4 7" id="KW-0238">DNA-binding</keyword>
<dbReference type="InterPro" id="IPR039420">
    <property type="entry name" value="WalR-like"/>
</dbReference>
<evidence type="ECO:0000256" key="5">
    <source>
        <dbReference type="ARBA" id="ARBA00023163"/>
    </source>
</evidence>
<dbReference type="PANTHER" id="PTHR48111:SF22">
    <property type="entry name" value="REGULATOR OF RPOS"/>
    <property type="match status" value="1"/>
</dbReference>
<dbReference type="InterPro" id="IPR011006">
    <property type="entry name" value="CheY-like_superfamily"/>
</dbReference>
<dbReference type="InterPro" id="IPR001867">
    <property type="entry name" value="OmpR/PhoB-type_DNA-bd"/>
</dbReference>
<keyword evidence="11" id="KW-1185">Reference proteome</keyword>
<dbReference type="InterPro" id="IPR036388">
    <property type="entry name" value="WH-like_DNA-bd_sf"/>
</dbReference>
<dbReference type="GO" id="GO:0003677">
    <property type="term" value="F:DNA binding"/>
    <property type="evidence" value="ECO:0007669"/>
    <property type="project" value="UniProtKB-KW"/>
</dbReference>
<accession>A0ABY2B420</accession>
<dbReference type="InterPro" id="IPR016032">
    <property type="entry name" value="Sig_transdc_resp-reg_C-effctor"/>
</dbReference>
<organism evidence="10 11">
    <name type="scientific">Flavobacterium circumlabens</name>
    <dbReference type="NCBI Taxonomy" id="2133765"/>
    <lineage>
        <taxon>Bacteria</taxon>
        <taxon>Pseudomonadati</taxon>
        <taxon>Bacteroidota</taxon>
        <taxon>Flavobacteriia</taxon>
        <taxon>Flavobacteriales</taxon>
        <taxon>Flavobacteriaceae</taxon>
        <taxon>Flavobacterium</taxon>
    </lineage>
</organism>
<name>A0ABY2B420_9FLAO</name>
<feature type="domain" description="OmpR/PhoB-type" evidence="9">
    <location>
        <begin position="144"/>
        <end position="242"/>
    </location>
</feature>
<evidence type="ECO:0000259" key="9">
    <source>
        <dbReference type="PROSITE" id="PS51755"/>
    </source>
</evidence>
<dbReference type="PANTHER" id="PTHR48111">
    <property type="entry name" value="REGULATOR OF RPOS"/>
    <property type="match status" value="1"/>
</dbReference>
<keyword evidence="2" id="KW-0902">Two-component regulatory system</keyword>
<feature type="modified residue" description="4-aspartylphosphate" evidence="6">
    <location>
        <position position="69"/>
    </location>
</feature>
<keyword evidence="1 6" id="KW-0597">Phosphoprotein</keyword>
<dbReference type="Gene3D" id="6.10.250.690">
    <property type="match status" value="1"/>
</dbReference>
<protein>
    <submittedName>
        <fullName evidence="10">DNA-binding response OmpR family regulator</fullName>
    </submittedName>
</protein>
<evidence type="ECO:0000256" key="6">
    <source>
        <dbReference type="PROSITE-ProRule" id="PRU00169"/>
    </source>
</evidence>
<dbReference type="Pfam" id="PF00486">
    <property type="entry name" value="Trans_reg_C"/>
    <property type="match status" value="1"/>
</dbReference>
<evidence type="ECO:0000256" key="7">
    <source>
        <dbReference type="PROSITE-ProRule" id="PRU01091"/>
    </source>
</evidence>
<feature type="domain" description="Response regulatory" evidence="8">
    <location>
        <begin position="20"/>
        <end position="134"/>
    </location>
</feature>
<dbReference type="Gene3D" id="3.40.50.2300">
    <property type="match status" value="1"/>
</dbReference>
<evidence type="ECO:0000256" key="4">
    <source>
        <dbReference type="ARBA" id="ARBA00023125"/>
    </source>
</evidence>
<dbReference type="PROSITE" id="PS51755">
    <property type="entry name" value="OMPR_PHOB"/>
    <property type="match status" value="1"/>
</dbReference>
<dbReference type="CDD" id="cd00383">
    <property type="entry name" value="trans_reg_C"/>
    <property type="match status" value="1"/>
</dbReference>
<dbReference type="Proteomes" id="UP000295270">
    <property type="component" value="Unassembled WGS sequence"/>
</dbReference>
<evidence type="ECO:0000259" key="8">
    <source>
        <dbReference type="PROSITE" id="PS50110"/>
    </source>
</evidence>
<comment type="caution">
    <text evidence="10">The sequence shown here is derived from an EMBL/GenBank/DDBJ whole genome shotgun (WGS) entry which is preliminary data.</text>
</comment>
<reference evidence="10 11" key="1">
    <citation type="journal article" date="2015" name="Stand. Genomic Sci.">
        <title>Genomic Encyclopedia of Bacterial and Archaeal Type Strains, Phase III: the genomes of soil and plant-associated and newly described type strains.</title>
        <authorList>
            <person name="Whitman W.B."/>
            <person name="Woyke T."/>
            <person name="Klenk H.P."/>
            <person name="Zhou Y."/>
            <person name="Lilburn T.G."/>
            <person name="Beck B.J."/>
            <person name="De Vos P."/>
            <person name="Vandamme P."/>
            <person name="Eisen J.A."/>
            <person name="Garrity G."/>
            <person name="Hugenholtz P."/>
            <person name="Kyrpides N.C."/>
        </authorList>
    </citation>
    <scope>NUCLEOTIDE SEQUENCE [LARGE SCALE GENOMIC DNA]</scope>
    <source>
        <strain evidence="10 11">P5626</strain>
    </source>
</reference>
<dbReference type="Gene3D" id="1.10.10.10">
    <property type="entry name" value="Winged helix-like DNA-binding domain superfamily/Winged helix DNA-binding domain"/>
    <property type="match status" value="1"/>
</dbReference>
<evidence type="ECO:0000313" key="11">
    <source>
        <dbReference type="Proteomes" id="UP000295270"/>
    </source>
</evidence>
<dbReference type="EMBL" id="SLWA01000002">
    <property type="protein sequence ID" value="TCN59786.1"/>
    <property type="molecule type" value="Genomic_DNA"/>
</dbReference>
<evidence type="ECO:0000256" key="2">
    <source>
        <dbReference type="ARBA" id="ARBA00023012"/>
    </source>
</evidence>
<keyword evidence="3" id="KW-0805">Transcription regulation</keyword>
<dbReference type="PROSITE" id="PS50110">
    <property type="entry name" value="RESPONSE_REGULATORY"/>
    <property type="match status" value="1"/>
</dbReference>
<keyword evidence="5" id="KW-0804">Transcription</keyword>
<dbReference type="SMART" id="SM00862">
    <property type="entry name" value="Trans_reg_C"/>
    <property type="match status" value="1"/>
</dbReference>
<dbReference type="SUPFAM" id="SSF46894">
    <property type="entry name" value="C-terminal effector domain of the bipartite response regulators"/>
    <property type="match status" value="1"/>
</dbReference>
<dbReference type="Pfam" id="PF00072">
    <property type="entry name" value="Response_reg"/>
    <property type="match status" value="1"/>
</dbReference>
<evidence type="ECO:0000313" key="10">
    <source>
        <dbReference type="EMBL" id="TCN59786.1"/>
    </source>
</evidence>